<sequence>MVLFGLGAPMDQLNKHGRWYCSTCCHVATTVSDYKAHKATHAMIGEQHDPTAQPASLIELPIVRVWQHATRLTVVKQKGAA</sequence>
<dbReference type="KEGG" id="hau:Haur_1354"/>
<evidence type="ECO:0000313" key="2">
    <source>
        <dbReference type="Proteomes" id="UP000000787"/>
    </source>
</evidence>
<accession>A9B2F4</accession>
<dbReference type="HOGENOM" id="CLU_2569162_0_0_0"/>
<dbReference type="InParanoid" id="A9B2F4"/>
<dbReference type="Proteomes" id="UP000000787">
    <property type="component" value="Chromosome"/>
</dbReference>
<reference evidence="1 2" key="1">
    <citation type="journal article" date="2011" name="Stand. Genomic Sci.">
        <title>Complete genome sequence of the filamentous gliding predatory bacterium Herpetosiphon aurantiacus type strain (114-95(T)).</title>
        <authorList>
            <person name="Kiss H."/>
            <person name="Nett M."/>
            <person name="Domin N."/>
            <person name="Martin K."/>
            <person name="Maresca J.A."/>
            <person name="Copeland A."/>
            <person name="Lapidus A."/>
            <person name="Lucas S."/>
            <person name="Berry K.W."/>
            <person name="Glavina Del Rio T."/>
            <person name="Dalin E."/>
            <person name="Tice H."/>
            <person name="Pitluck S."/>
            <person name="Richardson P."/>
            <person name="Bruce D."/>
            <person name="Goodwin L."/>
            <person name="Han C."/>
            <person name="Detter J.C."/>
            <person name="Schmutz J."/>
            <person name="Brettin T."/>
            <person name="Land M."/>
            <person name="Hauser L."/>
            <person name="Kyrpides N.C."/>
            <person name="Ivanova N."/>
            <person name="Goker M."/>
            <person name="Woyke T."/>
            <person name="Klenk H.P."/>
            <person name="Bryant D.A."/>
        </authorList>
    </citation>
    <scope>NUCLEOTIDE SEQUENCE [LARGE SCALE GENOMIC DNA]</scope>
    <source>
        <strain evidence="2">ATCC 23779 / DSM 785 / 114-95</strain>
    </source>
</reference>
<evidence type="ECO:0000313" key="1">
    <source>
        <dbReference type="EMBL" id="ABX03999.1"/>
    </source>
</evidence>
<keyword evidence="2" id="KW-1185">Reference proteome</keyword>
<dbReference type="AlphaFoldDB" id="A9B2F4"/>
<dbReference type="STRING" id="316274.Haur_1354"/>
<gene>
    <name evidence="1" type="ordered locus">Haur_1354</name>
</gene>
<name>A9B2F4_HERA2</name>
<dbReference type="EMBL" id="CP000875">
    <property type="protein sequence ID" value="ABX03999.1"/>
    <property type="molecule type" value="Genomic_DNA"/>
</dbReference>
<proteinExistence type="predicted"/>
<protein>
    <submittedName>
        <fullName evidence="1">Uncharacterized protein</fullName>
    </submittedName>
</protein>
<organism evidence="1 2">
    <name type="scientific">Herpetosiphon aurantiacus (strain ATCC 23779 / DSM 785 / 114-95)</name>
    <dbReference type="NCBI Taxonomy" id="316274"/>
    <lineage>
        <taxon>Bacteria</taxon>
        <taxon>Bacillati</taxon>
        <taxon>Chloroflexota</taxon>
        <taxon>Chloroflexia</taxon>
        <taxon>Herpetosiphonales</taxon>
        <taxon>Herpetosiphonaceae</taxon>
        <taxon>Herpetosiphon</taxon>
    </lineage>
</organism>
<dbReference type="BioCyc" id="HAUR316274:GHYA-1375-MONOMER"/>